<evidence type="ECO:0000313" key="1">
    <source>
        <dbReference type="EnsemblPlants" id="ORUFI03G22180.1"/>
    </source>
</evidence>
<protein>
    <submittedName>
        <fullName evidence="1">Uncharacterized protein</fullName>
    </submittedName>
</protein>
<dbReference type="EnsemblPlants" id="ORUFI03G22180.1">
    <property type="protein sequence ID" value="ORUFI03G22180.1"/>
    <property type="gene ID" value="ORUFI03G22180"/>
</dbReference>
<sequence>MALRRRGRPTLGGVALELASPCCATLARRPRRSGVRRGVVAPGRAEAGAPLVLALGLCVTVVPAAACHFCASGMDTGSPRRPATGTIRYLGYRASDIDTLGTKGIRETWNDLPLPNETLLIGSDLSTVRAELNKLDLDLQGNKFTLTPLTSDRI</sequence>
<proteinExistence type="predicted"/>
<reference evidence="1" key="2">
    <citation type="submission" date="2015-06" db="UniProtKB">
        <authorList>
            <consortium name="EnsemblPlants"/>
        </authorList>
    </citation>
    <scope>IDENTIFICATION</scope>
</reference>
<accession>A0A0E0NWK1</accession>
<reference evidence="2" key="1">
    <citation type="submission" date="2013-06" db="EMBL/GenBank/DDBJ databases">
        <authorList>
            <person name="Zhao Q."/>
        </authorList>
    </citation>
    <scope>NUCLEOTIDE SEQUENCE</scope>
    <source>
        <strain evidence="2">cv. W1943</strain>
    </source>
</reference>
<organism evidence="1 2">
    <name type="scientific">Oryza rufipogon</name>
    <name type="common">Brownbeard rice</name>
    <name type="synonym">Asian wild rice</name>
    <dbReference type="NCBI Taxonomy" id="4529"/>
    <lineage>
        <taxon>Eukaryota</taxon>
        <taxon>Viridiplantae</taxon>
        <taxon>Streptophyta</taxon>
        <taxon>Embryophyta</taxon>
        <taxon>Tracheophyta</taxon>
        <taxon>Spermatophyta</taxon>
        <taxon>Magnoliopsida</taxon>
        <taxon>Liliopsida</taxon>
        <taxon>Poales</taxon>
        <taxon>Poaceae</taxon>
        <taxon>BOP clade</taxon>
        <taxon>Oryzoideae</taxon>
        <taxon>Oryzeae</taxon>
        <taxon>Oryzinae</taxon>
        <taxon>Oryza</taxon>
    </lineage>
</organism>
<name>A0A0E0NWK1_ORYRU</name>
<evidence type="ECO:0000313" key="2">
    <source>
        <dbReference type="Proteomes" id="UP000008022"/>
    </source>
</evidence>
<keyword evidence="2" id="KW-1185">Reference proteome</keyword>
<dbReference type="HOGENOM" id="CLU_1707183_0_0_1"/>
<dbReference type="Proteomes" id="UP000008022">
    <property type="component" value="Unassembled WGS sequence"/>
</dbReference>
<dbReference type="Gramene" id="ORUFI03G22180.1">
    <property type="protein sequence ID" value="ORUFI03G22180.1"/>
    <property type="gene ID" value="ORUFI03G22180"/>
</dbReference>
<dbReference type="AlphaFoldDB" id="A0A0E0NWK1"/>